<dbReference type="RefSeq" id="WP_111344062.1">
    <property type="nucleotide sequence ID" value="NZ_QLII01000001.1"/>
</dbReference>
<dbReference type="Proteomes" id="UP000249016">
    <property type="component" value="Unassembled WGS sequence"/>
</dbReference>
<comment type="caution">
    <text evidence="1">The sequence shown here is derived from an EMBL/GenBank/DDBJ whole genome shotgun (WGS) entry which is preliminary data.</text>
</comment>
<name>A0A327NL98_9BACT</name>
<evidence type="ECO:0000313" key="2">
    <source>
        <dbReference type="Proteomes" id="UP000249016"/>
    </source>
</evidence>
<evidence type="ECO:0000313" key="1">
    <source>
        <dbReference type="EMBL" id="RAI75535.1"/>
    </source>
</evidence>
<keyword evidence="2" id="KW-1185">Reference proteome</keyword>
<reference evidence="1 2" key="1">
    <citation type="submission" date="2018-06" db="EMBL/GenBank/DDBJ databases">
        <title>Spirosoma sp. HMF3257 Genome sequencing and assembly.</title>
        <authorList>
            <person name="Kang H."/>
            <person name="Cha I."/>
            <person name="Kim H."/>
            <person name="Kang J."/>
            <person name="Joh K."/>
        </authorList>
    </citation>
    <scope>NUCLEOTIDE SEQUENCE [LARGE SCALE GENOMIC DNA]</scope>
    <source>
        <strain evidence="1 2">HMF3257</strain>
    </source>
</reference>
<gene>
    <name evidence="1" type="ORF">HMF3257_17640</name>
</gene>
<dbReference type="OrthoDB" id="954152at2"/>
<dbReference type="EMBL" id="QLII01000001">
    <property type="protein sequence ID" value="RAI75535.1"/>
    <property type="molecule type" value="Genomic_DNA"/>
</dbReference>
<sequence length="278" mass="31988">MSTQPVITLKSAADLSATEIADCYALIARTGFFFEPGYLEAAHVARNPTMVLAHQNGRLVGVQSYSFYQVQTPFRRRKMPFLYGGISFQDSTVVGRGIAHRMSVSYMRHALGPFWMLRSYAFLFRTPNPKLMQIMSLQHKLYLPNSNRLTQTLIRFAREFAQRERAIRYMIDDQLVVHTPDDERTPTEITDQWPLFYRASQESFNKLVFDLKLIVQEEDRLYLTDNYLLVLGRSSRVELLKAIWKLGSRWLSKRLGASTKSTLPEQTGAYADTPSLQG</sequence>
<proteinExistence type="predicted"/>
<accession>A0A327NL98</accession>
<protein>
    <submittedName>
        <fullName evidence="1">Uncharacterized protein</fullName>
    </submittedName>
</protein>
<organism evidence="1 2">
    <name type="scientific">Spirosoma telluris</name>
    <dbReference type="NCBI Taxonomy" id="2183553"/>
    <lineage>
        <taxon>Bacteria</taxon>
        <taxon>Pseudomonadati</taxon>
        <taxon>Bacteroidota</taxon>
        <taxon>Cytophagia</taxon>
        <taxon>Cytophagales</taxon>
        <taxon>Cytophagaceae</taxon>
        <taxon>Spirosoma</taxon>
    </lineage>
</organism>
<dbReference type="AlphaFoldDB" id="A0A327NL98"/>